<reference evidence="1" key="1">
    <citation type="submission" date="2018-11" db="EMBL/GenBank/DDBJ databases">
        <authorList>
            <person name="Grassa J C."/>
        </authorList>
    </citation>
    <scope>NUCLEOTIDE SEQUENCE [LARGE SCALE GENOMIC DNA]</scope>
</reference>
<dbReference type="Proteomes" id="UP000596661">
    <property type="component" value="Chromosome 2"/>
</dbReference>
<dbReference type="AlphaFoldDB" id="A0A803P2H4"/>
<accession>A0A803P2H4</accession>
<organism evidence="1 2">
    <name type="scientific">Cannabis sativa</name>
    <name type="common">Hemp</name>
    <name type="synonym">Marijuana</name>
    <dbReference type="NCBI Taxonomy" id="3483"/>
    <lineage>
        <taxon>Eukaryota</taxon>
        <taxon>Viridiplantae</taxon>
        <taxon>Streptophyta</taxon>
        <taxon>Embryophyta</taxon>
        <taxon>Tracheophyta</taxon>
        <taxon>Spermatophyta</taxon>
        <taxon>Magnoliopsida</taxon>
        <taxon>eudicotyledons</taxon>
        <taxon>Gunneridae</taxon>
        <taxon>Pentapetalae</taxon>
        <taxon>rosids</taxon>
        <taxon>fabids</taxon>
        <taxon>Rosales</taxon>
        <taxon>Cannabaceae</taxon>
        <taxon>Cannabis</taxon>
    </lineage>
</organism>
<proteinExistence type="predicted"/>
<evidence type="ECO:0000313" key="2">
    <source>
        <dbReference type="Proteomes" id="UP000596661"/>
    </source>
</evidence>
<keyword evidence="2" id="KW-1185">Reference proteome</keyword>
<reference evidence="1" key="2">
    <citation type="submission" date="2021-03" db="UniProtKB">
        <authorList>
            <consortium name="EnsemblPlants"/>
        </authorList>
    </citation>
    <scope>IDENTIFICATION</scope>
</reference>
<protein>
    <submittedName>
        <fullName evidence="1">Uncharacterized protein</fullName>
    </submittedName>
</protein>
<dbReference type="EMBL" id="UZAU01000131">
    <property type="status" value="NOT_ANNOTATED_CDS"/>
    <property type="molecule type" value="Genomic_DNA"/>
</dbReference>
<dbReference type="EnsemblPlants" id="evm.model.02.758">
    <property type="protein sequence ID" value="cds.evm.model.02.758"/>
    <property type="gene ID" value="evm.TU.02.758"/>
</dbReference>
<evidence type="ECO:0000313" key="1">
    <source>
        <dbReference type="EnsemblPlants" id="cds.evm.model.02.758"/>
    </source>
</evidence>
<dbReference type="Gramene" id="evm.model.02.758">
    <property type="protein sequence ID" value="cds.evm.model.02.758"/>
    <property type="gene ID" value="evm.TU.02.758"/>
</dbReference>
<sequence length="112" mass="11834">MAVDPHVQVPFASNLNNPNVCLPPCNTASVETRVDDSVSTGGGQRNTTIPIGELGRVTTTGVTTRITGVTLGVQEFGDTRRTYDGPTGGRTGWPTVNQTHVNLGNNTEIENL</sequence>
<name>A0A803P2H4_CANSA</name>